<evidence type="ECO:0000313" key="2">
    <source>
        <dbReference type="Proteomes" id="UP000694380"/>
    </source>
</evidence>
<keyword evidence="2" id="KW-1185">Reference proteome</keyword>
<accession>A0A8C3PFF5</accession>
<reference evidence="1" key="2">
    <citation type="submission" date="2025-09" db="UniProtKB">
        <authorList>
            <consortium name="Ensembl"/>
        </authorList>
    </citation>
    <scope>IDENTIFICATION</scope>
</reference>
<dbReference type="AlphaFoldDB" id="A0A8C3PFF5"/>
<dbReference type="Ensembl" id="ENSCPBT00000045779.1">
    <property type="protein sequence ID" value="ENSCPBP00000039058.1"/>
    <property type="gene ID" value="ENSCPBG00000026926.1"/>
</dbReference>
<evidence type="ECO:0000313" key="1">
    <source>
        <dbReference type="Ensembl" id="ENSCPBP00000039058.1"/>
    </source>
</evidence>
<reference evidence="1" key="1">
    <citation type="submission" date="2025-08" db="UniProtKB">
        <authorList>
            <consortium name="Ensembl"/>
        </authorList>
    </citation>
    <scope>IDENTIFICATION</scope>
</reference>
<dbReference type="Proteomes" id="UP000694380">
    <property type="component" value="Unplaced"/>
</dbReference>
<name>A0A8C3PFF5_CHRPI</name>
<organism evidence="1 2">
    <name type="scientific">Chrysemys picta bellii</name>
    <name type="common">Western painted turtle</name>
    <name type="synonym">Emys bellii</name>
    <dbReference type="NCBI Taxonomy" id="8478"/>
    <lineage>
        <taxon>Eukaryota</taxon>
        <taxon>Metazoa</taxon>
        <taxon>Chordata</taxon>
        <taxon>Craniata</taxon>
        <taxon>Vertebrata</taxon>
        <taxon>Euteleostomi</taxon>
        <taxon>Archelosauria</taxon>
        <taxon>Testudinata</taxon>
        <taxon>Testudines</taxon>
        <taxon>Cryptodira</taxon>
        <taxon>Durocryptodira</taxon>
        <taxon>Testudinoidea</taxon>
        <taxon>Emydidae</taxon>
        <taxon>Chrysemys</taxon>
    </lineage>
</organism>
<sequence>MKKGGPLGWEFSPCLKERSRAPLSYSPTHEGCAPLSEQPGVGRSSGLQFREQEAVYHGDVGRLCLGESHVTALPFLLKSSLSLWRPGGSLPLDPPQCPSLQHNFNYGAIQPTCTLMVSHLISPSLLPLISIPGGNTESVPAYEVALYSDEEKPDTR</sequence>
<protein>
    <submittedName>
        <fullName evidence="1">Uncharacterized protein</fullName>
    </submittedName>
</protein>
<proteinExistence type="predicted"/>